<gene>
    <name evidence="3" type="ORF">TSIB3V08_LOCUS10769</name>
</gene>
<feature type="domain" description="Saccharopine dehydrogenase NADP binding" evidence="2">
    <location>
        <begin position="111"/>
        <end position="189"/>
    </location>
</feature>
<organism evidence="3">
    <name type="scientific">Timema shepardi</name>
    <name type="common">Walking stick</name>
    <dbReference type="NCBI Taxonomy" id="629360"/>
    <lineage>
        <taxon>Eukaryota</taxon>
        <taxon>Metazoa</taxon>
        <taxon>Ecdysozoa</taxon>
        <taxon>Arthropoda</taxon>
        <taxon>Hexapoda</taxon>
        <taxon>Insecta</taxon>
        <taxon>Pterygota</taxon>
        <taxon>Neoptera</taxon>
        <taxon>Polyneoptera</taxon>
        <taxon>Phasmatodea</taxon>
        <taxon>Timematodea</taxon>
        <taxon>Timematoidea</taxon>
        <taxon>Timematidae</taxon>
        <taxon>Timema</taxon>
    </lineage>
</organism>
<protein>
    <recommendedName>
        <fullName evidence="2">Saccharopine dehydrogenase NADP binding domain-containing protein</fullName>
    </recommendedName>
</protein>
<dbReference type="Gene3D" id="3.40.50.720">
    <property type="entry name" value="NAD(P)-binding Rossmann-like Domain"/>
    <property type="match status" value="1"/>
</dbReference>
<dbReference type="GO" id="GO:0005886">
    <property type="term" value="C:plasma membrane"/>
    <property type="evidence" value="ECO:0007669"/>
    <property type="project" value="TreeGrafter"/>
</dbReference>
<dbReference type="GO" id="GO:0009247">
    <property type="term" value="P:glycolipid biosynthetic process"/>
    <property type="evidence" value="ECO:0007669"/>
    <property type="project" value="TreeGrafter"/>
</dbReference>
<dbReference type="PANTHER" id="PTHR12286:SF5">
    <property type="entry name" value="SACCHAROPINE DEHYDROGENASE-LIKE OXIDOREDUCTASE"/>
    <property type="match status" value="1"/>
</dbReference>
<name>A0A7R9B5H2_TIMSH</name>
<accession>A0A7R9B5H2</accession>
<dbReference type="Pfam" id="PF03435">
    <property type="entry name" value="Sacchrp_dh_NADP"/>
    <property type="match status" value="1"/>
</dbReference>
<dbReference type="GO" id="GO:0005811">
    <property type="term" value="C:lipid droplet"/>
    <property type="evidence" value="ECO:0007669"/>
    <property type="project" value="TreeGrafter"/>
</dbReference>
<proteinExistence type="inferred from homology"/>
<evidence type="ECO:0000256" key="1">
    <source>
        <dbReference type="ARBA" id="ARBA00038048"/>
    </source>
</evidence>
<dbReference type="FunFam" id="3.40.50.720:FF:000178">
    <property type="entry name" value="Saccharopine dehydrogenase-like oxidoreductase"/>
    <property type="match status" value="1"/>
</dbReference>
<dbReference type="PANTHER" id="PTHR12286">
    <property type="entry name" value="SACCHAROPINE DEHYDROGENASE-LIKE OXIDOREDUCTASE"/>
    <property type="match status" value="1"/>
</dbReference>
<dbReference type="InterPro" id="IPR005097">
    <property type="entry name" value="Sacchrp_dh_NADP-bd"/>
</dbReference>
<evidence type="ECO:0000259" key="2">
    <source>
        <dbReference type="Pfam" id="PF03435"/>
    </source>
</evidence>
<dbReference type="SUPFAM" id="SSF51735">
    <property type="entry name" value="NAD(P)-binding Rossmann-fold domains"/>
    <property type="match status" value="1"/>
</dbReference>
<comment type="similarity">
    <text evidence="1">Belongs to the saccharopine dehydrogenase family.</text>
</comment>
<evidence type="ECO:0000313" key="3">
    <source>
        <dbReference type="EMBL" id="CAD7266755.1"/>
    </source>
</evidence>
<dbReference type="InterPro" id="IPR036291">
    <property type="entry name" value="NAD(P)-bd_dom_sf"/>
</dbReference>
<reference evidence="3" key="1">
    <citation type="submission" date="2020-11" db="EMBL/GenBank/DDBJ databases">
        <authorList>
            <person name="Tran Van P."/>
        </authorList>
    </citation>
    <scope>NUCLEOTIDE SEQUENCE</scope>
</reference>
<dbReference type="GO" id="GO:0005739">
    <property type="term" value="C:mitochondrion"/>
    <property type="evidence" value="ECO:0007669"/>
    <property type="project" value="TreeGrafter"/>
</dbReference>
<sequence>MIGPSRLVVIGPSRLVVIGPSRLVVIGPSRLVVIRPSRLVVMIGPSRLVMIGPSRLVMIGPSRLVMMIGPSRLVMMIGPSRLVVVIGPSRLVVMIGPSRLVMIGPREDLTKVSVIVADVNDESSLLKMAAQTRLVINTVGPYRFYGEAVVKACVASGAHHVDVSGEPQYMERMQLEYHEEAKQKGVYVVSACGFDSVPADLGTIFLVDKFKGDVNSVETYLQSSSKSEHKGPSIHYGTWESAVYGLAHAGELRPLREKLYPKRLPQMLPKLKPR</sequence>
<dbReference type="AlphaFoldDB" id="A0A7R9B5H2"/>
<dbReference type="InterPro" id="IPR051276">
    <property type="entry name" value="Saccharopine_DH-like_oxidrdct"/>
</dbReference>
<dbReference type="EMBL" id="OC007578">
    <property type="protein sequence ID" value="CAD7266755.1"/>
    <property type="molecule type" value="Genomic_DNA"/>
</dbReference>